<organism evidence="7 8">
    <name type="scientific">Camelina sativa</name>
    <name type="common">False flax</name>
    <name type="synonym">Myagrum sativum</name>
    <dbReference type="NCBI Taxonomy" id="90675"/>
    <lineage>
        <taxon>Eukaryota</taxon>
        <taxon>Viridiplantae</taxon>
        <taxon>Streptophyta</taxon>
        <taxon>Embryophyta</taxon>
        <taxon>Tracheophyta</taxon>
        <taxon>Spermatophyta</taxon>
        <taxon>Magnoliopsida</taxon>
        <taxon>eudicotyledons</taxon>
        <taxon>Gunneridae</taxon>
        <taxon>Pentapetalae</taxon>
        <taxon>rosids</taxon>
        <taxon>malvids</taxon>
        <taxon>Brassicales</taxon>
        <taxon>Brassicaceae</taxon>
        <taxon>Camelineae</taxon>
        <taxon>Camelina</taxon>
    </lineage>
</organism>
<evidence type="ECO:0000256" key="2">
    <source>
        <dbReference type="ARBA" id="ARBA00022622"/>
    </source>
</evidence>
<accession>A0ABM0WFZ9</accession>
<sequence length="111" mass="12271">MFPQWTLIFLLSLIVIHPLHISAKTWCVSAASAVDAQLQANIDWACTIGTVDCAKIYPGGPCYEPNTLTSHASFVMNDYYQLHGATEEACDFNHTGQIINANPSYGRCRYS</sequence>
<feature type="domain" description="X8" evidence="6">
    <location>
        <begin position="25"/>
        <end position="110"/>
    </location>
</feature>
<reference evidence="7" key="1">
    <citation type="journal article" date="2014" name="Nat. Commun.">
        <title>The emerging biofuel crop Camelina sativa retains a highly undifferentiated hexaploid genome structure.</title>
        <authorList>
            <person name="Kagale S."/>
            <person name="Koh C."/>
            <person name="Nixon J."/>
            <person name="Bollina V."/>
            <person name="Clarke W.E."/>
            <person name="Tuteja R."/>
            <person name="Spillane C."/>
            <person name="Robinson S.J."/>
            <person name="Links M.G."/>
            <person name="Clarke C."/>
            <person name="Higgins E.E."/>
            <person name="Huebert T."/>
            <person name="Sharpe A.G."/>
            <person name="Parkin I.A."/>
        </authorList>
    </citation>
    <scope>NUCLEOTIDE SEQUENCE [LARGE SCALE GENOMIC DNA]</scope>
    <source>
        <strain evidence="7">cv. DH55</strain>
    </source>
</reference>
<evidence type="ECO:0000256" key="5">
    <source>
        <dbReference type="SAM" id="SignalP"/>
    </source>
</evidence>
<evidence type="ECO:0000313" key="7">
    <source>
        <dbReference type="Proteomes" id="UP000694864"/>
    </source>
</evidence>
<evidence type="ECO:0000256" key="4">
    <source>
        <dbReference type="ARBA" id="ARBA00023288"/>
    </source>
</evidence>
<dbReference type="Proteomes" id="UP000694864">
    <property type="component" value="Chromosome 16"/>
</dbReference>
<dbReference type="Pfam" id="PF07983">
    <property type="entry name" value="X8"/>
    <property type="match status" value="1"/>
</dbReference>
<gene>
    <name evidence="8" type="primary">LOC104750466</name>
</gene>
<keyword evidence="7" id="KW-1185">Reference proteome</keyword>
<evidence type="ECO:0000256" key="1">
    <source>
        <dbReference type="ARBA" id="ARBA00004609"/>
    </source>
</evidence>
<dbReference type="Gene3D" id="1.20.58.1040">
    <property type="match status" value="1"/>
</dbReference>
<dbReference type="SMART" id="SM00768">
    <property type="entry name" value="X8"/>
    <property type="match status" value="1"/>
</dbReference>
<evidence type="ECO:0000313" key="8">
    <source>
        <dbReference type="RefSeq" id="XP_010470560.1"/>
    </source>
</evidence>
<evidence type="ECO:0000256" key="3">
    <source>
        <dbReference type="ARBA" id="ARBA00022729"/>
    </source>
</evidence>
<dbReference type="GeneID" id="104750466"/>
<feature type="chain" id="PRO_5047198752" evidence="5">
    <location>
        <begin position="24"/>
        <end position="111"/>
    </location>
</feature>
<keyword evidence="3 5" id="KW-0732">Signal</keyword>
<dbReference type="PANTHER" id="PTHR31044">
    <property type="entry name" value="BETA-1,3 GLUCANASE"/>
    <property type="match status" value="1"/>
</dbReference>
<protein>
    <submittedName>
        <fullName evidence="8">Major pollen allergen Ole e 10-like</fullName>
    </submittedName>
</protein>
<keyword evidence="2" id="KW-0325">Glycoprotein</keyword>
<keyword evidence="2" id="KW-0336">GPI-anchor</keyword>
<proteinExistence type="predicted"/>
<comment type="subcellular location">
    <subcellularLocation>
        <location evidence="1">Cell membrane</location>
        <topology evidence="1">Lipid-anchor</topology>
        <topology evidence="1">GPI-anchor</topology>
    </subcellularLocation>
</comment>
<dbReference type="InterPro" id="IPR012946">
    <property type="entry name" value="X8"/>
</dbReference>
<dbReference type="InterPro" id="IPR044788">
    <property type="entry name" value="X8_dom_prot"/>
</dbReference>
<keyword evidence="4" id="KW-0449">Lipoprotein</keyword>
<evidence type="ECO:0000259" key="6">
    <source>
        <dbReference type="SMART" id="SM00768"/>
    </source>
</evidence>
<name>A0ABM0WFZ9_CAMSA</name>
<reference evidence="8" key="2">
    <citation type="submission" date="2025-08" db="UniProtKB">
        <authorList>
            <consortium name="RefSeq"/>
        </authorList>
    </citation>
    <scope>IDENTIFICATION</scope>
    <source>
        <tissue evidence="8">Leaf</tissue>
    </source>
</reference>
<dbReference type="PANTHER" id="PTHR31044:SF141">
    <property type="entry name" value="CARBOHYDRATE-BINDING X8 DOMAIN SUPERFAMILY PROTEIN"/>
    <property type="match status" value="1"/>
</dbReference>
<keyword evidence="2" id="KW-0472">Membrane</keyword>
<feature type="signal peptide" evidence="5">
    <location>
        <begin position="1"/>
        <end position="23"/>
    </location>
</feature>
<dbReference type="RefSeq" id="XP_010470560.1">
    <property type="nucleotide sequence ID" value="XM_010472258.2"/>
</dbReference>